<name>A0A2T2NLG9_CORCC</name>
<feature type="compositionally biased region" description="Pro residues" evidence="1">
    <location>
        <begin position="66"/>
        <end position="79"/>
    </location>
</feature>
<reference evidence="2 3" key="1">
    <citation type="journal article" date="2018" name="Front. Microbiol.">
        <title>Genome-Wide Analysis of Corynespora cassiicola Leaf Fall Disease Putative Effectors.</title>
        <authorList>
            <person name="Lopez D."/>
            <person name="Ribeiro S."/>
            <person name="Label P."/>
            <person name="Fumanal B."/>
            <person name="Venisse J.S."/>
            <person name="Kohler A."/>
            <person name="de Oliveira R.R."/>
            <person name="Labutti K."/>
            <person name="Lipzen A."/>
            <person name="Lail K."/>
            <person name="Bauer D."/>
            <person name="Ohm R.A."/>
            <person name="Barry K.W."/>
            <person name="Spatafora J."/>
            <person name="Grigoriev I.V."/>
            <person name="Martin F.M."/>
            <person name="Pujade-Renaud V."/>
        </authorList>
    </citation>
    <scope>NUCLEOTIDE SEQUENCE [LARGE SCALE GENOMIC DNA]</scope>
    <source>
        <strain evidence="2 3">Philippines</strain>
    </source>
</reference>
<keyword evidence="3" id="KW-1185">Reference proteome</keyword>
<protein>
    <submittedName>
        <fullName evidence="2">Uncharacterized protein</fullName>
    </submittedName>
</protein>
<dbReference type="EMBL" id="KZ678136">
    <property type="protein sequence ID" value="PSN66116.1"/>
    <property type="molecule type" value="Genomic_DNA"/>
</dbReference>
<evidence type="ECO:0000313" key="2">
    <source>
        <dbReference type="EMBL" id="PSN66116.1"/>
    </source>
</evidence>
<evidence type="ECO:0000256" key="1">
    <source>
        <dbReference type="SAM" id="MobiDB-lite"/>
    </source>
</evidence>
<gene>
    <name evidence="2" type="ORF">BS50DRAFT_635283</name>
</gene>
<proteinExistence type="predicted"/>
<feature type="region of interest" description="Disordered" evidence="1">
    <location>
        <begin position="1"/>
        <end position="123"/>
    </location>
</feature>
<evidence type="ECO:0000313" key="3">
    <source>
        <dbReference type="Proteomes" id="UP000240883"/>
    </source>
</evidence>
<feature type="region of interest" description="Disordered" evidence="1">
    <location>
        <begin position="280"/>
        <end position="303"/>
    </location>
</feature>
<sequence>MSTGHPQEDGSDDADRPAQVQQPGKFGKTESSEQAPKAGPGALQTLLQHSHPPPLPPRRPSQIPFPSTPSAPPPRPSSPTPSHDTYTELPSDGSTTPKSNSDGGLDSNSTANPPSPTDKGHQLTGTEDFRVYNEDGQLAQYRTPWYPWEVSNREGRRNLDMAILNAARILQPNTVSGLAAGLIAIEERRVAEAKAALERQQNEKGIRRMLWQYGNRLVERLDHDKEITKKFRCEGQDILAGLRALFEKKTFTLQAADEVYEMTERADVWAKEWDVIEETEEAEEPGLDGSLEQEEPGCVPGRLVPWEPPVIRPSRTSVRRPVRFPWDVRKRRSHL</sequence>
<accession>A0A2T2NLG9</accession>
<dbReference type="AlphaFoldDB" id="A0A2T2NLG9"/>
<feature type="compositionally biased region" description="Polar residues" evidence="1">
    <location>
        <begin position="92"/>
        <end position="112"/>
    </location>
</feature>
<feature type="compositionally biased region" description="Acidic residues" evidence="1">
    <location>
        <begin position="280"/>
        <end position="295"/>
    </location>
</feature>
<dbReference type="Proteomes" id="UP000240883">
    <property type="component" value="Unassembled WGS sequence"/>
</dbReference>
<organism evidence="2 3">
    <name type="scientific">Corynespora cassiicola Philippines</name>
    <dbReference type="NCBI Taxonomy" id="1448308"/>
    <lineage>
        <taxon>Eukaryota</taxon>
        <taxon>Fungi</taxon>
        <taxon>Dikarya</taxon>
        <taxon>Ascomycota</taxon>
        <taxon>Pezizomycotina</taxon>
        <taxon>Dothideomycetes</taxon>
        <taxon>Pleosporomycetidae</taxon>
        <taxon>Pleosporales</taxon>
        <taxon>Corynesporascaceae</taxon>
        <taxon>Corynespora</taxon>
    </lineage>
</organism>